<dbReference type="GO" id="GO:0005886">
    <property type="term" value="C:plasma membrane"/>
    <property type="evidence" value="ECO:0007669"/>
    <property type="project" value="UniProtKB-SubCell"/>
</dbReference>
<feature type="domain" description="Cation-transporting P-type ATPase N-terminal" evidence="11">
    <location>
        <begin position="38"/>
        <end position="112"/>
    </location>
</feature>
<dbReference type="PANTHER" id="PTHR43294:SF21">
    <property type="entry name" value="CATION TRANSPORTING ATPASE"/>
    <property type="match status" value="1"/>
</dbReference>
<feature type="transmembrane region" description="Helical" evidence="10">
    <location>
        <begin position="856"/>
        <end position="876"/>
    </location>
</feature>
<dbReference type="Pfam" id="PF00689">
    <property type="entry name" value="Cation_ATPase_C"/>
    <property type="match status" value="1"/>
</dbReference>
<keyword evidence="8 10" id="KW-1133">Transmembrane helix</keyword>
<feature type="transmembrane region" description="Helical" evidence="10">
    <location>
        <begin position="888"/>
        <end position="909"/>
    </location>
</feature>
<dbReference type="InterPro" id="IPR006068">
    <property type="entry name" value="ATPase_P-typ_cation-transptr_C"/>
</dbReference>
<dbReference type="SUPFAM" id="SSF56784">
    <property type="entry name" value="HAD-like"/>
    <property type="match status" value="1"/>
</dbReference>
<dbReference type="GO" id="GO:1902600">
    <property type="term" value="P:proton transmembrane transport"/>
    <property type="evidence" value="ECO:0007669"/>
    <property type="project" value="TreeGrafter"/>
</dbReference>
<evidence type="ECO:0000256" key="9">
    <source>
        <dbReference type="ARBA" id="ARBA00023136"/>
    </source>
</evidence>
<dbReference type="EMBL" id="CP000061">
    <property type="protein sequence ID" value="ABC65650.1"/>
    <property type="molecule type" value="Genomic_DNA"/>
</dbReference>
<feature type="transmembrane region" description="Helical" evidence="10">
    <location>
        <begin position="824"/>
        <end position="844"/>
    </location>
</feature>
<dbReference type="InterPro" id="IPR044492">
    <property type="entry name" value="P_typ_ATPase_HD_dom"/>
</dbReference>
<evidence type="ECO:0000256" key="7">
    <source>
        <dbReference type="ARBA" id="ARBA00022967"/>
    </source>
</evidence>
<dbReference type="SUPFAM" id="SSF81660">
    <property type="entry name" value="Metal cation-transporting ATPase, ATP-binding domain N"/>
    <property type="match status" value="1"/>
</dbReference>
<dbReference type="SUPFAM" id="SSF81665">
    <property type="entry name" value="Calcium ATPase, transmembrane domain M"/>
    <property type="match status" value="1"/>
</dbReference>
<evidence type="ECO:0000256" key="8">
    <source>
        <dbReference type="ARBA" id="ARBA00022989"/>
    </source>
</evidence>
<keyword evidence="5" id="KW-0547">Nucleotide-binding</keyword>
<feature type="transmembrane region" description="Helical" evidence="10">
    <location>
        <begin position="773"/>
        <end position="796"/>
    </location>
</feature>
<gene>
    <name evidence="12" type="primary">mgtA</name>
    <name evidence="12" type="ordered locus">AYWB_533</name>
</gene>
<dbReference type="GO" id="GO:0006883">
    <property type="term" value="P:intracellular sodium ion homeostasis"/>
    <property type="evidence" value="ECO:0007669"/>
    <property type="project" value="TreeGrafter"/>
</dbReference>
<dbReference type="SFLD" id="SFLDS00003">
    <property type="entry name" value="Haloacid_Dehalogenase"/>
    <property type="match status" value="1"/>
</dbReference>
<keyword evidence="9 10" id="KW-0472">Membrane</keyword>
<dbReference type="STRING" id="322098.AYWB_533"/>
<protein>
    <submittedName>
        <fullName evidence="12">Cation transport ATPase</fullName>
        <ecNumber evidence="12">3.6.3.-</ecNumber>
    </submittedName>
</protein>
<dbReference type="GO" id="GO:1990573">
    <property type="term" value="P:potassium ion import across plasma membrane"/>
    <property type="evidence" value="ECO:0007669"/>
    <property type="project" value="TreeGrafter"/>
</dbReference>
<dbReference type="InterPro" id="IPR023298">
    <property type="entry name" value="ATPase_P-typ_TM_dom_sf"/>
</dbReference>
<dbReference type="NCBIfam" id="TIGR01494">
    <property type="entry name" value="ATPase_P-type"/>
    <property type="match status" value="2"/>
</dbReference>
<dbReference type="Proteomes" id="UP000001934">
    <property type="component" value="Chromosome"/>
</dbReference>
<dbReference type="PROSITE" id="PS00154">
    <property type="entry name" value="ATPASE_E1_E2"/>
    <property type="match status" value="1"/>
</dbReference>
<dbReference type="Gene3D" id="3.40.1110.10">
    <property type="entry name" value="Calcium-transporting ATPase, cytoplasmic domain N"/>
    <property type="match status" value="1"/>
</dbReference>
<evidence type="ECO:0000256" key="10">
    <source>
        <dbReference type="SAM" id="Phobius"/>
    </source>
</evidence>
<dbReference type="eggNOG" id="COG0474">
    <property type="taxonomic scope" value="Bacteria"/>
</dbReference>
<proteinExistence type="inferred from homology"/>
<dbReference type="EC" id="3.6.3.-" evidence="12"/>
<keyword evidence="13" id="KW-1185">Reference proteome</keyword>
<keyword evidence="7" id="KW-1278">Translocase</keyword>
<dbReference type="AlphaFoldDB" id="Q2NIU3"/>
<dbReference type="InterPro" id="IPR004014">
    <property type="entry name" value="ATPase_P-typ_cation-transptr_N"/>
</dbReference>
<evidence type="ECO:0000256" key="3">
    <source>
        <dbReference type="ARBA" id="ARBA00022475"/>
    </source>
</evidence>
<dbReference type="SUPFAM" id="SSF81653">
    <property type="entry name" value="Calcium ATPase, transduction domain A"/>
    <property type="match status" value="1"/>
</dbReference>
<dbReference type="InterPro" id="IPR036412">
    <property type="entry name" value="HAD-like_sf"/>
</dbReference>
<feature type="transmembrane region" description="Helical" evidence="10">
    <location>
        <begin position="323"/>
        <end position="345"/>
    </location>
</feature>
<name>Q2NIU3_AYWBP</name>
<evidence type="ECO:0000313" key="12">
    <source>
        <dbReference type="EMBL" id="ABC65650.1"/>
    </source>
</evidence>
<keyword evidence="12" id="KW-0378">Hydrolase</keyword>
<evidence type="ECO:0000256" key="2">
    <source>
        <dbReference type="ARBA" id="ARBA00005675"/>
    </source>
</evidence>
<keyword evidence="6" id="KW-0067">ATP-binding</keyword>
<dbReference type="Gene3D" id="1.20.1110.10">
    <property type="entry name" value="Calcium-transporting ATPase, transmembrane domain"/>
    <property type="match status" value="1"/>
</dbReference>
<dbReference type="Pfam" id="PF00690">
    <property type="entry name" value="Cation_ATPase_N"/>
    <property type="match status" value="1"/>
</dbReference>
<dbReference type="GO" id="GO:0016887">
    <property type="term" value="F:ATP hydrolysis activity"/>
    <property type="evidence" value="ECO:0007669"/>
    <property type="project" value="InterPro"/>
</dbReference>
<dbReference type="PANTHER" id="PTHR43294">
    <property type="entry name" value="SODIUM/POTASSIUM-TRANSPORTING ATPASE SUBUNIT ALPHA"/>
    <property type="match status" value="1"/>
</dbReference>
<dbReference type="SMART" id="SM00831">
    <property type="entry name" value="Cation_ATPase_N"/>
    <property type="match status" value="1"/>
</dbReference>
<dbReference type="InterPro" id="IPR059000">
    <property type="entry name" value="ATPase_P-type_domA"/>
</dbReference>
<feature type="transmembrane region" description="Helical" evidence="10">
    <location>
        <begin position="915"/>
        <end position="937"/>
    </location>
</feature>
<dbReference type="KEGG" id="ayw:AYWB_533"/>
<dbReference type="FunFam" id="3.40.50.1000:FF:000001">
    <property type="entry name" value="Phospholipid-transporting ATPase IC"/>
    <property type="match status" value="1"/>
</dbReference>
<dbReference type="PRINTS" id="PR00120">
    <property type="entry name" value="HATPASE"/>
</dbReference>
<feature type="transmembrane region" description="Helical" evidence="10">
    <location>
        <begin position="286"/>
        <end position="303"/>
    </location>
</feature>
<dbReference type="SFLD" id="SFLDG00002">
    <property type="entry name" value="C1.7:_P-type_atpase_like"/>
    <property type="match status" value="1"/>
</dbReference>
<feature type="transmembrane region" description="Helical" evidence="10">
    <location>
        <begin position="12"/>
        <end position="29"/>
    </location>
</feature>
<dbReference type="InterPro" id="IPR018303">
    <property type="entry name" value="ATPase_P-typ_P_site"/>
</dbReference>
<dbReference type="InterPro" id="IPR050510">
    <property type="entry name" value="Cation_transp_ATPase_P-type"/>
</dbReference>
<dbReference type="GO" id="GO:0005524">
    <property type="term" value="F:ATP binding"/>
    <property type="evidence" value="ECO:0007669"/>
    <property type="project" value="UniProtKB-KW"/>
</dbReference>
<comment type="subcellular location">
    <subcellularLocation>
        <location evidence="1">Cell membrane</location>
        <topology evidence="1">Multi-pass membrane protein</topology>
    </subcellularLocation>
</comment>
<comment type="similarity">
    <text evidence="2">Belongs to the cation transport ATPase (P-type) (TC 3.A.3) family. Type IIA subfamily.</text>
</comment>
<feature type="transmembrane region" description="Helical" evidence="10">
    <location>
        <begin position="742"/>
        <end position="767"/>
    </location>
</feature>
<dbReference type="InterPro" id="IPR023299">
    <property type="entry name" value="ATPase_P-typ_cyto_dom_N"/>
</dbReference>
<sequence>MKPNFIIYAKQIKIFTFCFAQNIFLYLLLNKGILMKHSFSQKNPEQLQALLQTKITKGLTDKEALQRLQINGKNQIQSLTKPTFWHQFQQQFKDFLVIVLLLAATINFAIGILQGNKEELLEGFFILIIVLLNAFLSIYYETQSQKALANVSEKTSLNAKVIRDSKHLLIPMQNLVIGDIVILETGDIIPADMILLETFNLYVDESLFTGESQAVLKSAYVCFKNEVLTNQNMAFMNTVILKGRAKGVVCASGMQTEIGKITQFITQPQQEKTPLEQNIAKLTKKLTLTIGIIIFLNGLWTIFKNIYNSTFSSHILKHTFLDAIALAVAAIPESLLIIMTLILALGMKKLALKKAIVKNLKTLETLGDVNVICTDKTGTLTQNNMTVKKIIVCNSLEKIIPFCVEDINAPKPFNLEKLLLFGILCNDALISVTKITKDTTSNNLEIIADPTEKAFINLALFYQYDAFALKKQYPRFAEIAFDSQRKLMTTFHHKDGLIYAITKGAPEVLLQKCSQVQYQEQIIEKDSKITNTLEKQISQLSEQSLRVLGVAYRAFSIELETNLKKNPNIFEQDLIFLGAVAMEDPIRKEVLQAIFKCNQARITPIMITGDHLKTAFVIAKKLNILSQPQDLAITGDELTQMPEEEFLKKLLQIKVYARTNPHHKLKIVQAWQKKGFVAAMTGDGINDALSIKQANVGIAMGISGTDVCKMASDMILTDDNFATITNALEEGRNIFNNIKKSLVFLLSCNVGEIILILLGNFLGIFFFGCDFKILTALQILWINLVTDSLPAMALGIEPQEKNFMSPKTYNPKVSLLNKKTYQKIILEGFLIGLLAFVASLIGYHNHDSDKIRYAQTFAFMVLAFSQLIHVWNLRSFCTSVFKLKINSFLIKAFAISVFLQLIIIFVPFLRVLFQLISLTTKDFVIILLLSLIPLLFVEIKKRFFHFKCNKCR</sequence>
<dbReference type="Gene3D" id="3.40.50.1000">
    <property type="entry name" value="HAD superfamily/HAD-like"/>
    <property type="match status" value="1"/>
</dbReference>
<dbReference type="InterPro" id="IPR008250">
    <property type="entry name" value="ATPase_P-typ_transduc_dom_A_sf"/>
</dbReference>
<evidence type="ECO:0000256" key="4">
    <source>
        <dbReference type="ARBA" id="ARBA00022692"/>
    </source>
</evidence>
<dbReference type="GO" id="GO:0036376">
    <property type="term" value="P:sodium ion export across plasma membrane"/>
    <property type="evidence" value="ECO:0007669"/>
    <property type="project" value="TreeGrafter"/>
</dbReference>
<dbReference type="PRINTS" id="PR00119">
    <property type="entry name" value="CATATPASE"/>
</dbReference>
<organism evidence="12 13">
    <name type="scientific">Aster yellows witches'-broom phytoplasma (strain AYWB)</name>
    <dbReference type="NCBI Taxonomy" id="322098"/>
    <lineage>
        <taxon>Bacteria</taxon>
        <taxon>Bacillati</taxon>
        <taxon>Mycoplasmatota</taxon>
        <taxon>Mollicutes</taxon>
        <taxon>Acholeplasmatales</taxon>
        <taxon>Acholeplasmataceae</taxon>
        <taxon>Candidatus Phytoplasma</taxon>
        <taxon>16SrI (Aster yellows group)</taxon>
    </lineage>
</organism>
<dbReference type="PhylomeDB" id="Q2NIU3"/>
<evidence type="ECO:0000256" key="5">
    <source>
        <dbReference type="ARBA" id="ARBA00022741"/>
    </source>
</evidence>
<dbReference type="InterPro" id="IPR023214">
    <property type="entry name" value="HAD_sf"/>
</dbReference>
<accession>Q2NIU3</accession>
<evidence type="ECO:0000256" key="6">
    <source>
        <dbReference type="ARBA" id="ARBA00022840"/>
    </source>
</evidence>
<dbReference type="HOGENOM" id="CLU_002360_3_3_14"/>
<dbReference type="GO" id="GO:0005391">
    <property type="term" value="F:P-type sodium:potassium-exchanging transporter activity"/>
    <property type="evidence" value="ECO:0007669"/>
    <property type="project" value="TreeGrafter"/>
</dbReference>
<keyword evidence="4 10" id="KW-0812">Transmembrane</keyword>
<dbReference type="Gene3D" id="2.70.150.10">
    <property type="entry name" value="Calcium-transporting ATPase, cytoplasmic transduction domain A"/>
    <property type="match status" value="1"/>
</dbReference>
<feature type="transmembrane region" description="Helical" evidence="10">
    <location>
        <begin position="120"/>
        <end position="140"/>
    </location>
</feature>
<evidence type="ECO:0000256" key="1">
    <source>
        <dbReference type="ARBA" id="ARBA00004651"/>
    </source>
</evidence>
<dbReference type="GO" id="GO:0030007">
    <property type="term" value="P:intracellular potassium ion homeostasis"/>
    <property type="evidence" value="ECO:0007669"/>
    <property type="project" value="TreeGrafter"/>
</dbReference>
<evidence type="ECO:0000313" key="13">
    <source>
        <dbReference type="Proteomes" id="UP000001934"/>
    </source>
</evidence>
<dbReference type="Pfam" id="PF00122">
    <property type="entry name" value="E1-E2_ATPase"/>
    <property type="match status" value="1"/>
</dbReference>
<reference evidence="12 13" key="1">
    <citation type="journal article" date="2006" name="J. Bacteriol.">
        <title>Living with genome instability: the adaptation of phytoplasmas to diverse environments of their insect and plant hosts.</title>
        <authorList>
            <person name="Bai X."/>
            <person name="Zhang J."/>
            <person name="Ewing A."/>
            <person name="Miller S.A."/>
            <person name="Jancso Radek A."/>
            <person name="Shevchenko D.V."/>
            <person name="Tsukerman K."/>
            <person name="Walunas T."/>
            <person name="Lapidus A."/>
            <person name="Campbell J.W."/>
            <person name="Hogenhout S.A."/>
        </authorList>
    </citation>
    <scope>NUCLEOTIDE SEQUENCE [LARGE SCALE GENOMIC DNA]</scope>
    <source>
        <strain evidence="12 13">AYWB</strain>
    </source>
</reference>
<keyword evidence="3" id="KW-1003">Cell membrane</keyword>
<feature type="transmembrane region" description="Helical" evidence="10">
    <location>
        <begin position="95"/>
        <end position="114"/>
    </location>
</feature>
<dbReference type="Pfam" id="PF13246">
    <property type="entry name" value="Cation_ATPase"/>
    <property type="match status" value="1"/>
</dbReference>
<evidence type="ECO:0000259" key="11">
    <source>
        <dbReference type="SMART" id="SM00831"/>
    </source>
</evidence>
<dbReference type="SFLD" id="SFLDF00027">
    <property type="entry name" value="p-type_atpase"/>
    <property type="match status" value="1"/>
</dbReference>
<dbReference type="InterPro" id="IPR001757">
    <property type="entry name" value="P_typ_ATPase"/>
</dbReference>